<dbReference type="CDD" id="cd05466">
    <property type="entry name" value="PBP2_LTTR_substrate"/>
    <property type="match status" value="1"/>
</dbReference>
<dbReference type="InterPro" id="IPR005119">
    <property type="entry name" value="LysR_subst-bd"/>
</dbReference>
<dbReference type="Proteomes" id="UP001198182">
    <property type="component" value="Unassembled WGS sequence"/>
</dbReference>
<keyword evidence="7" id="KW-1185">Reference proteome</keyword>
<dbReference type="Gene3D" id="1.10.10.10">
    <property type="entry name" value="Winged helix-like DNA-binding domain superfamily/Winged helix DNA-binding domain"/>
    <property type="match status" value="1"/>
</dbReference>
<dbReference type="InterPro" id="IPR000847">
    <property type="entry name" value="LysR_HTH_N"/>
</dbReference>
<evidence type="ECO:0000313" key="6">
    <source>
        <dbReference type="EMBL" id="MCC2232004.1"/>
    </source>
</evidence>
<evidence type="ECO:0000313" key="7">
    <source>
        <dbReference type="Proteomes" id="UP001198182"/>
    </source>
</evidence>
<evidence type="ECO:0000256" key="1">
    <source>
        <dbReference type="ARBA" id="ARBA00009437"/>
    </source>
</evidence>
<protein>
    <submittedName>
        <fullName evidence="6">LysR family transcriptional regulator</fullName>
    </submittedName>
</protein>
<dbReference type="Pfam" id="PF03466">
    <property type="entry name" value="LysR_substrate"/>
    <property type="match status" value="1"/>
</dbReference>
<dbReference type="InterPro" id="IPR050950">
    <property type="entry name" value="HTH-type_LysR_regulators"/>
</dbReference>
<comment type="similarity">
    <text evidence="1">Belongs to the LysR transcriptional regulatory family.</text>
</comment>
<evidence type="ECO:0000259" key="5">
    <source>
        <dbReference type="PROSITE" id="PS50931"/>
    </source>
</evidence>
<evidence type="ECO:0000256" key="2">
    <source>
        <dbReference type="ARBA" id="ARBA00023015"/>
    </source>
</evidence>
<dbReference type="PANTHER" id="PTHR30419:SF8">
    <property type="entry name" value="NITROGEN ASSIMILATION TRANSCRIPTIONAL ACTIVATOR-RELATED"/>
    <property type="match status" value="1"/>
</dbReference>
<dbReference type="PROSITE" id="PS50931">
    <property type="entry name" value="HTH_LYSR"/>
    <property type="match status" value="1"/>
</dbReference>
<reference evidence="6" key="1">
    <citation type="submission" date="2021-10" db="EMBL/GenBank/DDBJ databases">
        <title>Anaerobic single-cell dispensing facilitates the cultivation of human gut bacteria.</title>
        <authorList>
            <person name="Afrizal A."/>
        </authorList>
    </citation>
    <scope>NUCLEOTIDE SEQUENCE</scope>
    <source>
        <strain evidence="6">CLA-AA-H215</strain>
    </source>
</reference>
<keyword evidence="2" id="KW-0805">Transcription regulation</keyword>
<dbReference type="EMBL" id="JAJEQR010000047">
    <property type="protein sequence ID" value="MCC2232004.1"/>
    <property type="molecule type" value="Genomic_DNA"/>
</dbReference>
<dbReference type="GO" id="GO:0003700">
    <property type="term" value="F:DNA-binding transcription factor activity"/>
    <property type="evidence" value="ECO:0007669"/>
    <property type="project" value="InterPro"/>
</dbReference>
<dbReference type="SUPFAM" id="SSF53850">
    <property type="entry name" value="Periplasmic binding protein-like II"/>
    <property type="match status" value="1"/>
</dbReference>
<proteinExistence type="inferred from homology"/>
<dbReference type="GO" id="GO:0005829">
    <property type="term" value="C:cytosol"/>
    <property type="evidence" value="ECO:0007669"/>
    <property type="project" value="TreeGrafter"/>
</dbReference>
<dbReference type="PRINTS" id="PR00039">
    <property type="entry name" value="HTHLYSR"/>
</dbReference>
<keyword evidence="3" id="KW-0238">DNA-binding</keyword>
<dbReference type="PANTHER" id="PTHR30419">
    <property type="entry name" value="HTH-TYPE TRANSCRIPTIONAL REGULATOR YBHD"/>
    <property type="match status" value="1"/>
</dbReference>
<name>A0AAE3EBW3_9FIRM</name>
<sequence>MRYFATTCELQNISLAAQMLYISQPALSATLAGLEKEVGFKLFNRKSKGVIPTEEGLLLLQHINSVLKRANLLQQEIPLISRHQQVIRVGFRPYSGETVFFRLFKQYQSECGTDGLILKVNEMSNITPYVFLDENQIDFLFGSTRSMPAGLESKYEYTQVGAEKLQLFAHESSPIFQREVVHMEDLQTYPSVFWQGHQVLLDHITREMAQKGLQMNCISILPQISGLIQFVYHNIAIGFLGAGYVESIPSIREVPLGEDVIKLFGEEIIPIMAYWKKNIENYETKKKFIDYLKTISC</sequence>
<evidence type="ECO:0000256" key="4">
    <source>
        <dbReference type="ARBA" id="ARBA00023163"/>
    </source>
</evidence>
<dbReference type="GO" id="GO:0003677">
    <property type="term" value="F:DNA binding"/>
    <property type="evidence" value="ECO:0007669"/>
    <property type="project" value="UniProtKB-KW"/>
</dbReference>
<gene>
    <name evidence="6" type="ORF">LKD81_13520</name>
</gene>
<evidence type="ECO:0000256" key="3">
    <source>
        <dbReference type="ARBA" id="ARBA00023125"/>
    </source>
</evidence>
<feature type="domain" description="HTH lysR-type" evidence="5">
    <location>
        <begin position="1"/>
        <end position="53"/>
    </location>
</feature>
<dbReference type="InterPro" id="IPR036390">
    <property type="entry name" value="WH_DNA-bd_sf"/>
</dbReference>
<keyword evidence="4" id="KW-0804">Transcription</keyword>
<dbReference type="RefSeq" id="WP_408610509.1">
    <property type="nucleotide sequence ID" value="NZ_JAJEQR010000047.1"/>
</dbReference>
<dbReference type="AlphaFoldDB" id="A0AAE3EBW3"/>
<comment type="caution">
    <text evidence="6">The sequence shown here is derived from an EMBL/GenBank/DDBJ whole genome shotgun (WGS) entry which is preliminary data.</text>
</comment>
<dbReference type="Gene3D" id="3.40.190.290">
    <property type="match status" value="1"/>
</dbReference>
<accession>A0AAE3EBW3</accession>
<organism evidence="6 7">
    <name type="scientific">Hominifimenecus microfluidus</name>
    <dbReference type="NCBI Taxonomy" id="2885348"/>
    <lineage>
        <taxon>Bacteria</taxon>
        <taxon>Bacillati</taxon>
        <taxon>Bacillota</taxon>
        <taxon>Clostridia</taxon>
        <taxon>Lachnospirales</taxon>
        <taxon>Lachnospiraceae</taxon>
        <taxon>Hominifimenecus</taxon>
    </lineage>
</organism>
<dbReference type="InterPro" id="IPR036388">
    <property type="entry name" value="WH-like_DNA-bd_sf"/>
</dbReference>
<dbReference type="Pfam" id="PF00126">
    <property type="entry name" value="HTH_1"/>
    <property type="match status" value="1"/>
</dbReference>
<dbReference type="SUPFAM" id="SSF46785">
    <property type="entry name" value="Winged helix' DNA-binding domain"/>
    <property type="match status" value="1"/>
</dbReference>